<comment type="caution">
    <text evidence="3">The sequence shown here is derived from an EMBL/GenBank/DDBJ whole genome shotgun (WGS) entry which is preliminary data.</text>
</comment>
<dbReference type="InterPro" id="IPR036388">
    <property type="entry name" value="WH-like_DNA-bd_sf"/>
</dbReference>
<dbReference type="SUPFAM" id="SSF46894">
    <property type="entry name" value="C-terminal effector domain of the bipartite response regulators"/>
    <property type="match status" value="1"/>
</dbReference>
<dbReference type="InterPro" id="IPR000792">
    <property type="entry name" value="Tscrpt_reg_LuxR_C"/>
</dbReference>
<dbReference type="PROSITE" id="PS00622">
    <property type="entry name" value="HTH_LUXR_1"/>
    <property type="match status" value="1"/>
</dbReference>
<proteinExistence type="predicted"/>
<reference evidence="3 4" key="1">
    <citation type="submission" date="2018-09" db="EMBL/GenBank/DDBJ databases">
        <title>Draft genome sequence of Buttiauxella izardii CCUG 35510T.</title>
        <authorList>
            <person name="Salva-Serra F."/>
            <person name="Marathe N."/>
            <person name="Moore E."/>
            <person name="Stadler-Svensson L."/>
            <person name="Engstrom-Jakobsson H."/>
        </authorList>
    </citation>
    <scope>NUCLEOTIDE SEQUENCE [LARGE SCALE GENOMIC DNA]</scope>
    <source>
        <strain evidence="3 4">CCUG 35510</strain>
    </source>
</reference>
<accession>A0A3A5JMZ8</accession>
<sequence length="277" mass="31008">MYLIIINSILIMANFKWYEVVRNVTFRNNISSLIFLSIFNIHLEDLSSLFYSFTYISQRNDMENIITASNPSSTIMVVVPCVLTAAGIVTKLQSNSKVNGLVKVINRIDEAYSGVLKTSDVTVILNISESTSQLAEEIKFINWCRTVQPSAVIIAYTRNHKLSVLNYIAALGVRIIISQYESSATFSDFINKSFNSKVMLCSPIIKSILEERMMAELTVCEVQVIGQLFLGHNVSQVAHNLGRDIRTVSSHKRHAMEKLGLHCEKDLHLLGCALSGK</sequence>
<keyword evidence="4" id="KW-1185">Reference proteome</keyword>
<keyword evidence="1 3" id="KW-0238">DNA-binding</keyword>
<dbReference type="Pfam" id="PF00196">
    <property type="entry name" value="GerE"/>
    <property type="match status" value="1"/>
</dbReference>
<dbReference type="Gene3D" id="1.10.10.10">
    <property type="entry name" value="Winged helix-like DNA-binding domain superfamily/Winged helix DNA-binding domain"/>
    <property type="match status" value="1"/>
</dbReference>
<dbReference type="Proteomes" id="UP000276295">
    <property type="component" value="Unassembled WGS sequence"/>
</dbReference>
<dbReference type="AlphaFoldDB" id="A0A3A5JMZ8"/>
<evidence type="ECO:0000313" key="4">
    <source>
        <dbReference type="Proteomes" id="UP000276295"/>
    </source>
</evidence>
<organism evidence="3 4">
    <name type="scientific">Buttiauxella izardii</name>
    <dbReference type="NCBI Taxonomy" id="82991"/>
    <lineage>
        <taxon>Bacteria</taxon>
        <taxon>Pseudomonadati</taxon>
        <taxon>Pseudomonadota</taxon>
        <taxon>Gammaproteobacteria</taxon>
        <taxon>Enterobacterales</taxon>
        <taxon>Enterobacteriaceae</taxon>
        <taxon>Buttiauxella</taxon>
    </lineage>
</organism>
<name>A0A3A5JMZ8_9ENTR</name>
<gene>
    <name evidence="3" type="ORF">D6029_18985</name>
</gene>
<feature type="domain" description="HTH luxR-type" evidence="2">
    <location>
        <begin position="231"/>
        <end position="258"/>
    </location>
</feature>
<dbReference type="SMART" id="SM00421">
    <property type="entry name" value="HTH_LUXR"/>
    <property type="match status" value="1"/>
</dbReference>
<protein>
    <submittedName>
        <fullName evidence="3">DNA-binding response regulator</fullName>
    </submittedName>
</protein>
<evidence type="ECO:0000259" key="2">
    <source>
        <dbReference type="PROSITE" id="PS00622"/>
    </source>
</evidence>
<dbReference type="GO" id="GO:0006355">
    <property type="term" value="P:regulation of DNA-templated transcription"/>
    <property type="evidence" value="ECO:0007669"/>
    <property type="project" value="InterPro"/>
</dbReference>
<dbReference type="EMBL" id="QZWH01000050">
    <property type="protein sequence ID" value="RJT19281.1"/>
    <property type="molecule type" value="Genomic_DNA"/>
</dbReference>
<evidence type="ECO:0000313" key="3">
    <source>
        <dbReference type="EMBL" id="RJT19281.1"/>
    </source>
</evidence>
<dbReference type="OrthoDB" id="6623825at2"/>
<dbReference type="InterPro" id="IPR016032">
    <property type="entry name" value="Sig_transdc_resp-reg_C-effctor"/>
</dbReference>
<dbReference type="GO" id="GO:0003677">
    <property type="term" value="F:DNA binding"/>
    <property type="evidence" value="ECO:0007669"/>
    <property type="project" value="UniProtKB-KW"/>
</dbReference>
<evidence type="ECO:0000256" key="1">
    <source>
        <dbReference type="ARBA" id="ARBA00023125"/>
    </source>
</evidence>